<evidence type="ECO:0000256" key="2">
    <source>
        <dbReference type="SAM" id="SignalP"/>
    </source>
</evidence>
<organism evidence="3 4">
    <name type="scientific">Pseudocohnilembus persalinus</name>
    <name type="common">Ciliate</name>
    <dbReference type="NCBI Taxonomy" id="266149"/>
    <lineage>
        <taxon>Eukaryota</taxon>
        <taxon>Sar</taxon>
        <taxon>Alveolata</taxon>
        <taxon>Ciliophora</taxon>
        <taxon>Intramacronucleata</taxon>
        <taxon>Oligohymenophorea</taxon>
        <taxon>Scuticociliatia</taxon>
        <taxon>Philasterida</taxon>
        <taxon>Pseudocohnilembidae</taxon>
        <taxon>Pseudocohnilembus</taxon>
    </lineage>
</organism>
<keyword evidence="4" id="KW-1185">Reference proteome</keyword>
<evidence type="ECO:0000313" key="3">
    <source>
        <dbReference type="EMBL" id="KRW98153.1"/>
    </source>
</evidence>
<sequence>MISKINFACLVVIVLALFNQSVCLKQFDIKNVPNWLLTDITNENNIILQNISDNKYSYYNSETLQISDTKMVAMLNGLSDYSDDIIAQKLVVYDSMGQQTAQRVFSDVQQYYVSTLGTTNVKGEFLHVINYNSGIYISVYDEDLNITRNTERQLLDTFDEIAAYYEPIISVGKDMLYIMCNIGNYEDQYFNMVYVLDLSDTSTIRFVEKFVFTDYPANYFFSFNVQAFPDGSAISHFYATDSNGQPMLVQTKFNPLGQIESGYPININTPLVLGEFVEYWPWHSFLHENGELATFLATDLGNNLLIYTFDREGNQICAQLNDISGYNNLWYYYGVIGSQGWIYLADSIQLEGNFGLFDVNECRLDLESFVNTQIFAGVAGQLIDLVNQNVLAFEFGNMADQSMQLTYQARVYQIGTFSEGDMVEGEEDEEDMVEGEDVVEGEEDMLEGEELLGDLEGEDVIEGEELLEDSEGEGMLEGEELLGDLEGEDVIEGEGEGEDILEGEDIIEGEEDDFIEDRSEGEGEDEDIIDVEGEDIIDEGEEATEIN</sequence>
<accession>A0A0V0Q7D9</accession>
<reference evidence="3 4" key="1">
    <citation type="journal article" date="2015" name="Sci. Rep.">
        <title>Genome of the facultative scuticociliatosis pathogen Pseudocohnilembus persalinus provides insight into its virulence through horizontal gene transfer.</title>
        <authorList>
            <person name="Xiong J."/>
            <person name="Wang G."/>
            <person name="Cheng J."/>
            <person name="Tian M."/>
            <person name="Pan X."/>
            <person name="Warren A."/>
            <person name="Jiang C."/>
            <person name="Yuan D."/>
            <person name="Miao W."/>
        </authorList>
    </citation>
    <scope>NUCLEOTIDE SEQUENCE [LARGE SCALE GENOMIC DNA]</scope>
    <source>
        <strain evidence="3">36N120E</strain>
    </source>
</reference>
<evidence type="ECO:0000256" key="1">
    <source>
        <dbReference type="SAM" id="MobiDB-lite"/>
    </source>
</evidence>
<feature type="signal peptide" evidence="2">
    <location>
        <begin position="1"/>
        <end position="24"/>
    </location>
</feature>
<keyword evidence="2" id="KW-0732">Signal</keyword>
<dbReference type="AlphaFoldDB" id="A0A0V0Q7D9"/>
<comment type="caution">
    <text evidence="3">The sequence shown here is derived from an EMBL/GenBank/DDBJ whole genome shotgun (WGS) entry which is preliminary data.</text>
</comment>
<name>A0A0V0Q7D9_PSEPJ</name>
<dbReference type="InParanoid" id="A0A0V0Q7D9"/>
<gene>
    <name evidence="3" type="ORF">PPERSA_09093</name>
</gene>
<dbReference type="Proteomes" id="UP000054937">
    <property type="component" value="Unassembled WGS sequence"/>
</dbReference>
<protein>
    <submittedName>
        <fullName evidence="3">Uncharacterized protein</fullName>
    </submittedName>
</protein>
<proteinExistence type="predicted"/>
<feature type="region of interest" description="Disordered" evidence="1">
    <location>
        <begin position="508"/>
        <end position="547"/>
    </location>
</feature>
<evidence type="ECO:0000313" key="4">
    <source>
        <dbReference type="Proteomes" id="UP000054937"/>
    </source>
</evidence>
<dbReference type="EMBL" id="LDAU01000268">
    <property type="protein sequence ID" value="KRW98153.1"/>
    <property type="molecule type" value="Genomic_DNA"/>
</dbReference>
<feature type="chain" id="PRO_5006867328" evidence="2">
    <location>
        <begin position="25"/>
        <end position="547"/>
    </location>
</feature>
<feature type="compositionally biased region" description="Acidic residues" evidence="1">
    <location>
        <begin position="522"/>
        <end position="547"/>
    </location>
</feature>